<feature type="domain" description="Peptidoglycan binding-like" evidence="1">
    <location>
        <begin position="7"/>
        <end position="60"/>
    </location>
</feature>
<proteinExistence type="predicted"/>
<evidence type="ECO:0000313" key="3">
    <source>
        <dbReference type="Proteomes" id="UP000053681"/>
    </source>
</evidence>
<evidence type="ECO:0000259" key="1">
    <source>
        <dbReference type="Pfam" id="PF01471"/>
    </source>
</evidence>
<name>A0A0V8JNR4_9BACI</name>
<reference evidence="2 3" key="1">
    <citation type="submission" date="2015-11" db="EMBL/GenBank/DDBJ databases">
        <title>Bacillus caseinolyticus sp nov.</title>
        <authorList>
            <person name="Dastager S.G."/>
            <person name="Mawlankar R."/>
        </authorList>
    </citation>
    <scope>NUCLEOTIDE SEQUENCE [LARGE SCALE GENOMIC DNA]</scope>
    <source>
        <strain evidence="2 3">SGD-V-76</strain>
    </source>
</reference>
<dbReference type="AlphaFoldDB" id="A0A0V8JNR4"/>
<accession>A0A0V8JNR4</accession>
<organism evidence="2 3">
    <name type="scientific">Priestia veravalensis</name>
    <dbReference type="NCBI Taxonomy" id="1414648"/>
    <lineage>
        <taxon>Bacteria</taxon>
        <taxon>Bacillati</taxon>
        <taxon>Bacillota</taxon>
        <taxon>Bacilli</taxon>
        <taxon>Bacillales</taxon>
        <taxon>Bacillaceae</taxon>
        <taxon>Priestia</taxon>
    </lineage>
</organism>
<dbReference type="InterPro" id="IPR036366">
    <property type="entry name" value="PGBDSf"/>
</dbReference>
<dbReference type="SUPFAM" id="SSF47090">
    <property type="entry name" value="PGBD-like"/>
    <property type="match status" value="1"/>
</dbReference>
<dbReference type="Proteomes" id="UP000053681">
    <property type="component" value="Unassembled WGS sequence"/>
</dbReference>
<keyword evidence="3" id="KW-1185">Reference proteome</keyword>
<dbReference type="InterPro" id="IPR036365">
    <property type="entry name" value="PGBD-like_sf"/>
</dbReference>
<comment type="caution">
    <text evidence="2">The sequence shown here is derived from an EMBL/GenBank/DDBJ whole genome shotgun (WGS) entry which is preliminary data.</text>
</comment>
<dbReference type="InterPro" id="IPR002477">
    <property type="entry name" value="Peptidoglycan-bd-like"/>
</dbReference>
<dbReference type="Gene3D" id="1.10.101.10">
    <property type="entry name" value="PGBD-like superfamily/PGBD"/>
    <property type="match status" value="1"/>
</dbReference>
<dbReference type="RefSeq" id="WP_062686578.1">
    <property type="nucleotide sequence ID" value="NZ_KQ758636.1"/>
</dbReference>
<protein>
    <recommendedName>
        <fullName evidence="1">Peptidoglycan binding-like domain-containing protein</fullName>
    </recommendedName>
</protein>
<dbReference type="EMBL" id="LNQP01000017">
    <property type="protein sequence ID" value="KSU88646.1"/>
    <property type="molecule type" value="Genomic_DNA"/>
</dbReference>
<dbReference type="Pfam" id="PF01471">
    <property type="entry name" value="PG_binding_1"/>
    <property type="match status" value="1"/>
</dbReference>
<gene>
    <name evidence="2" type="ORF">AS180_06590</name>
</gene>
<sequence>MKLGSKGDAVKALQQKLTSLGFNTQGVDGMFGSNTSAAVRKFQSANGLAADGIVGPNTYKPLSSK</sequence>
<evidence type="ECO:0000313" key="2">
    <source>
        <dbReference type="EMBL" id="KSU88646.1"/>
    </source>
</evidence>